<dbReference type="PANTHER" id="PTHR46558">
    <property type="entry name" value="TRACRIPTIONAL REGULATORY PROTEIN-RELATED-RELATED"/>
    <property type="match status" value="1"/>
</dbReference>
<keyword evidence="4" id="KW-1185">Reference proteome</keyword>
<dbReference type="SUPFAM" id="SSF47413">
    <property type="entry name" value="lambda repressor-like DNA-binding domains"/>
    <property type="match status" value="1"/>
</dbReference>
<accession>A0ABX3HY11</accession>
<dbReference type="Pfam" id="PF01381">
    <property type="entry name" value="HTH_3"/>
    <property type="match status" value="1"/>
</dbReference>
<keyword evidence="1" id="KW-0238">DNA-binding</keyword>
<dbReference type="PANTHER" id="PTHR46558:SF11">
    <property type="entry name" value="HTH-TYPE TRANSCRIPTIONAL REGULATOR XRE"/>
    <property type="match status" value="1"/>
</dbReference>
<evidence type="ECO:0000256" key="1">
    <source>
        <dbReference type="ARBA" id="ARBA00023125"/>
    </source>
</evidence>
<dbReference type="InterPro" id="IPR001387">
    <property type="entry name" value="Cro/C1-type_HTH"/>
</dbReference>
<comment type="caution">
    <text evidence="3">The sequence shown here is derived from an EMBL/GenBank/DDBJ whole genome shotgun (WGS) entry which is preliminary data.</text>
</comment>
<feature type="domain" description="HTH cro/C1-type" evidence="2">
    <location>
        <begin position="19"/>
        <end position="74"/>
    </location>
</feature>
<reference evidence="3 4" key="1">
    <citation type="submission" date="2016-10" db="EMBL/GenBank/DDBJ databases">
        <title>Paenibacillus species isolates.</title>
        <authorList>
            <person name="Beno S.M."/>
        </authorList>
    </citation>
    <scope>NUCLEOTIDE SEQUENCE [LARGE SCALE GENOMIC DNA]</scope>
    <source>
        <strain evidence="3 4">FSL R5-0923</strain>
    </source>
</reference>
<dbReference type="Proteomes" id="UP000187313">
    <property type="component" value="Unassembled WGS sequence"/>
</dbReference>
<dbReference type="Gene3D" id="1.10.260.40">
    <property type="entry name" value="lambda repressor-like DNA-binding domains"/>
    <property type="match status" value="1"/>
</dbReference>
<dbReference type="InterPro" id="IPR010982">
    <property type="entry name" value="Lambda_DNA-bd_dom_sf"/>
</dbReference>
<name>A0ABX3HY11_9BACL</name>
<proteinExistence type="predicted"/>
<evidence type="ECO:0000313" key="4">
    <source>
        <dbReference type="Proteomes" id="UP000187313"/>
    </source>
</evidence>
<gene>
    <name evidence="3" type="ORF">BSK51_04370</name>
</gene>
<evidence type="ECO:0000259" key="2">
    <source>
        <dbReference type="PROSITE" id="PS50943"/>
    </source>
</evidence>
<dbReference type="EMBL" id="MPTD01000002">
    <property type="protein sequence ID" value="OMD55294.1"/>
    <property type="molecule type" value="Genomic_DNA"/>
</dbReference>
<dbReference type="PROSITE" id="PS50943">
    <property type="entry name" value="HTH_CROC1"/>
    <property type="match status" value="1"/>
</dbReference>
<sequence>MVIIYRIGRCVMSILGDRLREEREKRGWSQVFVAKKLGLKRSSTYANWEYGTREPDLEMLNKISELYEIYIDDLTKSSNKKKSKQDEIHESKLKIAEEILKLPEDKRKIIEDLLKTFKND</sequence>
<protein>
    <recommendedName>
        <fullName evidence="2">HTH cro/C1-type domain-containing protein</fullName>
    </recommendedName>
</protein>
<dbReference type="CDD" id="cd00093">
    <property type="entry name" value="HTH_XRE"/>
    <property type="match status" value="1"/>
</dbReference>
<dbReference type="SMART" id="SM00530">
    <property type="entry name" value="HTH_XRE"/>
    <property type="match status" value="1"/>
</dbReference>
<evidence type="ECO:0000313" key="3">
    <source>
        <dbReference type="EMBL" id="OMD55294.1"/>
    </source>
</evidence>
<organism evidence="3 4">
    <name type="scientific">Paenibacillus odorifer</name>
    <dbReference type="NCBI Taxonomy" id="189426"/>
    <lineage>
        <taxon>Bacteria</taxon>
        <taxon>Bacillati</taxon>
        <taxon>Bacillota</taxon>
        <taxon>Bacilli</taxon>
        <taxon>Bacillales</taxon>
        <taxon>Paenibacillaceae</taxon>
        <taxon>Paenibacillus</taxon>
    </lineage>
</organism>